<protein>
    <submittedName>
        <fullName evidence="1">Uncharacterized protein</fullName>
    </submittedName>
</protein>
<sequence>MGRGAAGREDAADPLQQLFETKEAGKGWVAYRLFADGMNSTSGESSKEEFLSYSVEWEAYGEDNINQKMRKDKIFSLAIKCYGMKHRSSKFKVSWILEEELSKILNMGSALGLAFNGKEVRLADVFQNWFQILRGIG</sequence>
<gene>
    <name evidence="1" type="ORF">LWI29_007488</name>
</gene>
<reference evidence="1" key="1">
    <citation type="journal article" date="2022" name="Plant J.">
        <title>Strategies of tolerance reflected in two North American maple genomes.</title>
        <authorList>
            <person name="McEvoy S.L."/>
            <person name="Sezen U.U."/>
            <person name="Trouern-Trend A."/>
            <person name="McMahon S.M."/>
            <person name="Schaberg P.G."/>
            <person name="Yang J."/>
            <person name="Wegrzyn J.L."/>
            <person name="Swenson N.G."/>
        </authorList>
    </citation>
    <scope>NUCLEOTIDE SEQUENCE</scope>
    <source>
        <strain evidence="1">NS2018</strain>
    </source>
</reference>
<reference evidence="1" key="2">
    <citation type="submission" date="2023-06" db="EMBL/GenBank/DDBJ databases">
        <authorList>
            <person name="Swenson N.G."/>
            <person name="Wegrzyn J.L."/>
            <person name="Mcevoy S.L."/>
        </authorList>
    </citation>
    <scope>NUCLEOTIDE SEQUENCE</scope>
    <source>
        <strain evidence="1">NS2018</strain>
        <tissue evidence="1">Leaf</tissue>
    </source>
</reference>
<proteinExistence type="predicted"/>
<name>A0AA39T2Y2_ACESA</name>
<dbReference type="EMBL" id="JAUESC010000003">
    <property type="protein sequence ID" value="KAK0599670.1"/>
    <property type="molecule type" value="Genomic_DNA"/>
</dbReference>
<dbReference type="Proteomes" id="UP001168877">
    <property type="component" value="Unassembled WGS sequence"/>
</dbReference>
<organism evidence="1 2">
    <name type="scientific">Acer saccharum</name>
    <name type="common">Sugar maple</name>
    <dbReference type="NCBI Taxonomy" id="4024"/>
    <lineage>
        <taxon>Eukaryota</taxon>
        <taxon>Viridiplantae</taxon>
        <taxon>Streptophyta</taxon>
        <taxon>Embryophyta</taxon>
        <taxon>Tracheophyta</taxon>
        <taxon>Spermatophyta</taxon>
        <taxon>Magnoliopsida</taxon>
        <taxon>eudicotyledons</taxon>
        <taxon>Gunneridae</taxon>
        <taxon>Pentapetalae</taxon>
        <taxon>rosids</taxon>
        <taxon>malvids</taxon>
        <taxon>Sapindales</taxon>
        <taxon>Sapindaceae</taxon>
        <taxon>Hippocastanoideae</taxon>
        <taxon>Acereae</taxon>
        <taxon>Acer</taxon>
    </lineage>
</organism>
<accession>A0AA39T2Y2</accession>
<dbReference type="AlphaFoldDB" id="A0AA39T2Y2"/>
<keyword evidence="2" id="KW-1185">Reference proteome</keyword>
<evidence type="ECO:0000313" key="2">
    <source>
        <dbReference type="Proteomes" id="UP001168877"/>
    </source>
</evidence>
<evidence type="ECO:0000313" key="1">
    <source>
        <dbReference type="EMBL" id="KAK0599670.1"/>
    </source>
</evidence>
<comment type="caution">
    <text evidence="1">The sequence shown here is derived from an EMBL/GenBank/DDBJ whole genome shotgun (WGS) entry which is preliminary data.</text>
</comment>